<feature type="transmembrane region" description="Helical" evidence="6">
    <location>
        <begin position="105"/>
        <end position="123"/>
    </location>
</feature>
<dbReference type="InterPro" id="IPR036259">
    <property type="entry name" value="MFS_trans_sf"/>
</dbReference>
<keyword evidence="4 6" id="KW-1133">Transmembrane helix</keyword>
<comment type="similarity">
    <text evidence="2">Belongs to the major facilitator superfamily. Nitrate/nitrite porter (TC 2.A.1.8) family.</text>
</comment>
<feature type="transmembrane region" description="Helical" evidence="6">
    <location>
        <begin position="195"/>
        <end position="216"/>
    </location>
</feature>
<evidence type="ECO:0000256" key="5">
    <source>
        <dbReference type="ARBA" id="ARBA00023136"/>
    </source>
</evidence>
<feature type="transmembrane region" description="Helical" evidence="6">
    <location>
        <begin position="12"/>
        <end position="35"/>
    </location>
</feature>
<dbReference type="OrthoDB" id="9771451at2"/>
<dbReference type="GO" id="GO:0016020">
    <property type="term" value="C:membrane"/>
    <property type="evidence" value="ECO:0007669"/>
    <property type="project" value="UniProtKB-SubCell"/>
</dbReference>
<feature type="transmembrane region" description="Helical" evidence="6">
    <location>
        <begin position="135"/>
        <end position="158"/>
    </location>
</feature>
<dbReference type="Proteomes" id="UP000246964">
    <property type="component" value="Unassembled WGS sequence"/>
</dbReference>
<dbReference type="RefSeq" id="WP_110076461.1">
    <property type="nucleotide sequence ID" value="NZ_QGTT01000014.1"/>
</dbReference>
<evidence type="ECO:0000313" key="7">
    <source>
        <dbReference type="EMBL" id="PWW10459.1"/>
    </source>
</evidence>
<evidence type="ECO:0000313" key="8">
    <source>
        <dbReference type="Proteomes" id="UP000246964"/>
    </source>
</evidence>
<proteinExistence type="inferred from homology"/>
<feature type="transmembrane region" description="Helical" evidence="6">
    <location>
        <begin position="389"/>
        <end position="412"/>
    </location>
</feature>
<dbReference type="InterPro" id="IPR044772">
    <property type="entry name" value="NO3_transporter"/>
</dbReference>
<dbReference type="GO" id="GO:0015112">
    <property type="term" value="F:nitrate transmembrane transporter activity"/>
    <property type="evidence" value="ECO:0007669"/>
    <property type="project" value="InterPro"/>
</dbReference>
<keyword evidence="3 6" id="KW-0812">Transmembrane</keyword>
<evidence type="ECO:0000256" key="6">
    <source>
        <dbReference type="SAM" id="Phobius"/>
    </source>
</evidence>
<protein>
    <submittedName>
        <fullName evidence="7">Nitrate/nitrite transporter NarK</fullName>
    </submittedName>
</protein>
<dbReference type="SUPFAM" id="SSF103473">
    <property type="entry name" value="MFS general substrate transporter"/>
    <property type="match status" value="1"/>
</dbReference>
<dbReference type="InterPro" id="IPR011701">
    <property type="entry name" value="MFS"/>
</dbReference>
<keyword evidence="8" id="KW-1185">Reference proteome</keyword>
<feature type="transmembrane region" description="Helical" evidence="6">
    <location>
        <begin position="323"/>
        <end position="343"/>
    </location>
</feature>
<sequence>MNTIRLSPTIDKLTAINLIVGMTLWLSWSVLVVQLHAVTVHLSYAQLYSLLAAAGSGACVFQFVFLWLGERSMHKRFIQVGSVLLLIPAIGLTWQLSVAEIAIEQLYVLAFLSGLGGAQFIALQPAAGARIEKSSLGWVLAVNAGIGGVGIVLAQTLLPLLSGINWLGDWAASPWFTHQTSGDIVGVLPPSTPLWLANTGWLLVVAVIATSLYSLGQRRARGAQAMPSPSGHPPSAEPVVTNTQPPMLGRILKNRHTWLMTLFYVMAFGSFIGFAMTLPLSLETFSANYTPSALTYAWIGPLLGVLARPFGGWLADQYGGAKVLVVCALVMAMACLSAAYMTAAALQSRVPEEWFLPYLLVFLVIFIAAGAASSAVFKTASVVLPLEQLPLALRWLTAVATAGAIYIPALWYINLSQAHGANTLVAFALFYVLCAALVSWMYLRRRSEFYNP</sequence>
<dbReference type="EMBL" id="QGTT01000014">
    <property type="protein sequence ID" value="PWW10459.1"/>
    <property type="molecule type" value="Genomic_DNA"/>
</dbReference>
<feature type="transmembrane region" description="Helical" evidence="6">
    <location>
        <begin position="424"/>
        <end position="443"/>
    </location>
</feature>
<evidence type="ECO:0000256" key="2">
    <source>
        <dbReference type="ARBA" id="ARBA00008432"/>
    </source>
</evidence>
<dbReference type="Pfam" id="PF07690">
    <property type="entry name" value="MFS_1"/>
    <property type="match status" value="1"/>
</dbReference>
<dbReference type="Gene3D" id="1.20.1250.20">
    <property type="entry name" value="MFS general substrate transporter like domains"/>
    <property type="match status" value="1"/>
</dbReference>
<reference evidence="7 8" key="1">
    <citation type="submission" date="2018-05" db="EMBL/GenBank/DDBJ databases">
        <title>Freshwater and sediment microbial communities from various areas in North America, analyzing microbe dynamics in response to fracking.</title>
        <authorList>
            <person name="Lamendella R."/>
        </authorList>
    </citation>
    <scope>NUCLEOTIDE SEQUENCE [LARGE SCALE GENOMIC DNA]</scope>
    <source>
        <strain evidence="7 8">125B1</strain>
    </source>
</reference>
<keyword evidence="5 6" id="KW-0472">Membrane</keyword>
<feature type="transmembrane region" description="Helical" evidence="6">
    <location>
        <begin position="257"/>
        <end position="281"/>
    </location>
</feature>
<organism evidence="7 8">
    <name type="scientific">Pseudidiomarina maritima</name>
    <dbReference type="NCBI Taxonomy" id="519453"/>
    <lineage>
        <taxon>Bacteria</taxon>
        <taxon>Pseudomonadati</taxon>
        <taxon>Pseudomonadota</taxon>
        <taxon>Gammaproteobacteria</taxon>
        <taxon>Alteromonadales</taxon>
        <taxon>Idiomarinaceae</taxon>
        <taxon>Pseudidiomarina</taxon>
    </lineage>
</organism>
<comment type="subcellular location">
    <subcellularLocation>
        <location evidence="1">Membrane</location>
        <topology evidence="1">Multi-pass membrane protein</topology>
    </subcellularLocation>
</comment>
<name>A0A317Q4C6_9GAMM</name>
<feature type="transmembrane region" description="Helical" evidence="6">
    <location>
        <begin position="355"/>
        <end position="377"/>
    </location>
</feature>
<evidence type="ECO:0000256" key="3">
    <source>
        <dbReference type="ARBA" id="ARBA00022692"/>
    </source>
</evidence>
<dbReference type="AlphaFoldDB" id="A0A317Q4C6"/>
<evidence type="ECO:0000256" key="1">
    <source>
        <dbReference type="ARBA" id="ARBA00004141"/>
    </source>
</evidence>
<feature type="transmembrane region" description="Helical" evidence="6">
    <location>
        <begin position="293"/>
        <end position="311"/>
    </location>
</feature>
<dbReference type="PANTHER" id="PTHR23515">
    <property type="entry name" value="HIGH-AFFINITY NITRATE TRANSPORTER 2.3"/>
    <property type="match status" value="1"/>
</dbReference>
<comment type="caution">
    <text evidence="7">The sequence shown here is derived from an EMBL/GenBank/DDBJ whole genome shotgun (WGS) entry which is preliminary data.</text>
</comment>
<feature type="transmembrane region" description="Helical" evidence="6">
    <location>
        <begin position="80"/>
        <end position="99"/>
    </location>
</feature>
<gene>
    <name evidence="7" type="ORF">DET45_11440</name>
</gene>
<feature type="transmembrane region" description="Helical" evidence="6">
    <location>
        <begin position="47"/>
        <end position="68"/>
    </location>
</feature>
<accession>A0A317Q4C6</accession>
<evidence type="ECO:0000256" key="4">
    <source>
        <dbReference type="ARBA" id="ARBA00022989"/>
    </source>
</evidence>